<organism evidence="1 2">
    <name type="scientific">Hypoxylon rubiginosum</name>
    <dbReference type="NCBI Taxonomy" id="110542"/>
    <lineage>
        <taxon>Eukaryota</taxon>
        <taxon>Fungi</taxon>
        <taxon>Dikarya</taxon>
        <taxon>Ascomycota</taxon>
        <taxon>Pezizomycotina</taxon>
        <taxon>Sordariomycetes</taxon>
        <taxon>Xylariomycetidae</taxon>
        <taxon>Xylariales</taxon>
        <taxon>Hypoxylaceae</taxon>
        <taxon>Hypoxylon</taxon>
    </lineage>
</organism>
<comment type="caution">
    <text evidence="1">The sequence shown here is derived from an EMBL/GenBank/DDBJ whole genome shotgun (WGS) entry which is preliminary data.</text>
</comment>
<dbReference type="EMBL" id="MU393456">
    <property type="protein sequence ID" value="KAI4866640.1"/>
    <property type="molecule type" value="Genomic_DNA"/>
</dbReference>
<keyword evidence="2" id="KW-1185">Reference proteome</keyword>
<protein>
    <submittedName>
        <fullName evidence="1">Uncharacterized protein</fullName>
    </submittedName>
</protein>
<reference evidence="1 2" key="1">
    <citation type="journal article" date="2022" name="New Phytol.">
        <title>Ecological generalism drives hyperdiversity of secondary metabolite gene clusters in xylarialean endophytes.</title>
        <authorList>
            <person name="Franco M.E.E."/>
            <person name="Wisecaver J.H."/>
            <person name="Arnold A.E."/>
            <person name="Ju Y.M."/>
            <person name="Slot J.C."/>
            <person name="Ahrendt S."/>
            <person name="Moore L.P."/>
            <person name="Eastman K.E."/>
            <person name="Scott K."/>
            <person name="Konkel Z."/>
            <person name="Mondo S.J."/>
            <person name="Kuo A."/>
            <person name="Hayes R.D."/>
            <person name="Haridas S."/>
            <person name="Andreopoulos B."/>
            <person name="Riley R."/>
            <person name="LaButti K."/>
            <person name="Pangilinan J."/>
            <person name="Lipzen A."/>
            <person name="Amirebrahimi M."/>
            <person name="Yan J."/>
            <person name="Adam C."/>
            <person name="Keymanesh K."/>
            <person name="Ng V."/>
            <person name="Louie K."/>
            <person name="Northen T."/>
            <person name="Drula E."/>
            <person name="Henrissat B."/>
            <person name="Hsieh H.M."/>
            <person name="Youens-Clark K."/>
            <person name="Lutzoni F."/>
            <person name="Miadlikowska J."/>
            <person name="Eastwood D.C."/>
            <person name="Hamelin R.C."/>
            <person name="Grigoriev I.V."/>
            <person name="U'Ren J.M."/>
        </authorList>
    </citation>
    <scope>NUCLEOTIDE SEQUENCE [LARGE SCALE GENOMIC DNA]</scope>
    <source>
        <strain evidence="1 2">CBS 119005</strain>
    </source>
</reference>
<gene>
    <name evidence="1" type="ORF">F4820DRAFT_416234</name>
</gene>
<sequence>MAFFPTSQSEVQAWLQRFHNVNDSLDISGLASIYTKDAKVQFGNMPLMEGLDALRNVLSTTWARLEMMHHEIESFDLVDNKIYQPCHVTWRVKNDPEKENITVPAFAFIQLVTSGEDKGLISRAAFYMDGGPLAAALQRSS</sequence>
<proteinExistence type="predicted"/>
<accession>A0ACB9Z645</accession>
<dbReference type="Proteomes" id="UP001497700">
    <property type="component" value="Unassembled WGS sequence"/>
</dbReference>
<evidence type="ECO:0000313" key="2">
    <source>
        <dbReference type="Proteomes" id="UP001497700"/>
    </source>
</evidence>
<name>A0ACB9Z645_9PEZI</name>
<evidence type="ECO:0000313" key="1">
    <source>
        <dbReference type="EMBL" id="KAI4866640.1"/>
    </source>
</evidence>